<gene>
    <name evidence="2" type="ORF">METZ01_LOCUS377670</name>
</gene>
<proteinExistence type="predicted"/>
<sequence>MEKKSEFCIVGGGISGLMTALILERYFPNKKISLIYSKHHKEIGVGESTNETFLQFLETVQIHPGNFYAHCEGAPKSLIKTKNWLRDNHDWWHFVTSPTNI</sequence>
<keyword evidence="1" id="KW-0472">Membrane</keyword>
<name>A0A382TRV3_9ZZZZ</name>
<dbReference type="Pfam" id="PF04820">
    <property type="entry name" value="Trp_halogenase"/>
    <property type="match status" value="1"/>
</dbReference>
<dbReference type="InterPro" id="IPR006905">
    <property type="entry name" value="Flavin_halogenase"/>
</dbReference>
<dbReference type="Gene3D" id="3.50.50.60">
    <property type="entry name" value="FAD/NAD(P)-binding domain"/>
    <property type="match status" value="1"/>
</dbReference>
<dbReference type="InterPro" id="IPR036188">
    <property type="entry name" value="FAD/NAD-bd_sf"/>
</dbReference>
<organism evidence="2">
    <name type="scientific">marine metagenome</name>
    <dbReference type="NCBI Taxonomy" id="408172"/>
    <lineage>
        <taxon>unclassified sequences</taxon>
        <taxon>metagenomes</taxon>
        <taxon>ecological metagenomes</taxon>
    </lineage>
</organism>
<keyword evidence="1" id="KW-1133">Transmembrane helix</keyword>
<reference evidence="2" key="1">
    <citation type="submission" date="2018-05" db="EMBL/GenBank/DDBJ databases">
        <authorList>
            <person name="Lanie J.A."/>
            <person name="Ng W.-L."/>
            <person name="Kazmierczak K.M."/>
            <person name="Andrzejewski T.M."/>
            <person name="Davidsen T.M."/>
            <person name="Wayne K.J."/>
            <person name="Tettelin H."/>
            <person name="Glass J.I."/>
            <person name="Rusch D."/>
            <person name="Podicherti R."/>
            <person name="Tsui H.-C.T."/>
            <person name="Winkler M.E."/>
        </authorList>
    </citation>
    <scope>NUCLEOTIDE SEQUENCE</scope>
</reference>
<feature type="transmembrane region" description="Helical" evidence="1">
    <location>
        <begin position="7"/>
        <end position="27"/>
    </location>
</feature>
<dbReference type="AlphaFoldDB" id="A0A382TRV3"/>
<feature type="non-terminal residue" evidence="2">
    <location>
        <position position="101"/>
    </location>
</feature>
<dbReference type="GO" id="GO:0004497">
    <property type="term" value="F:monooxygenase activity"/>
    <property type="evidence" value="ECO:0007669"/>
    <property type="project" value="InterPro"/>
</dbReference>
<dbReference type="EMBL" id="UINC01138705">
    <property type="protein sequence ID" value="SVD24816.1"/>
    <property type="molecule type" value="Genomic_DNA"/>
</dbReference>
<keyword evidence="1" id="KW-0812">Transmembrane</keyword>
<evidence type="ECO:0000313" key="2">
    <source>
        <dbReference type="EMBL" id="SVD24816.1"/>
    </source>
</evidence>
<evidence type="ECO:0000256" key="1">
    <source>
        <dbReference type="SAM" id="Phobius"/>
    </source>
</evidence>
<accession>A0A382TRV3</accession>
<dbReference type="SUPFAM" id="SSF51905">
    <property type="entry name" value="FAD/NAD(P)-binding domain"/>
    <property type="match status" value="1"/>
</dbReference>
<protein>
    <submittedName>
        <fullName evidence="2">Uncharacterized protein</fullName>
    </submittedName>
</protein>